<dbReference type="PANTHER" id="PTHR33406">
    <property type="entry name" value="MEMBRANE PROTEIN MJ1562-RELATED"/>
    <property type="match status" value="1"/>
</dbReference>
<comment type="subcellular location">
    <subcellularLocation>
        <location evidence="1">Cell membrane</location>
        <topology evidence="1">Multi-pass membrane protein</topology>
    </subcellularLocation>
</comment>
<dbReference type="InterPro" id="IPR000731">
    <property type="entry name" value="SSD"/>
</dbReference>
<feature type="transmembrane region" description="Helical" evidence="6">
    <location>
        <begin position="364"/>
        <end position="383"/>
    </location>
</feature>
<feature type="transmembrane region" description="Helical" evidence="6">
    <location>
        <begin position="552"/>
        <end position="574"/>
    </location>
</feature>
<feature type="transmembrane region" description="Helical" evidence="6">
    <location>
        <begin position="629"/>
        <end position="653"/>
    </location>
</feature>
<feature type="transmembrane region" description="Helical" evidence="6">
    <location>
        <begin position="179"/>
        <end position="198"/>
    </location>
</feature>
<evidence type="ECO:0000256" key="5">
    <source>
        <dbReference type="ARBA" id="ARBA00023136"/>
    </source>
</evidence>
<feature type="transmembrane region" description="Helical" evidence="6">
    <location>
        <begin position="237"/>
        <end position="255"/>
    </location>
</feature>
<organism evidence="8 9">
    <name type="scientific">Actinocorallia aurantiaca</name>
    <dbReference type="NCBI Taxonomy" id="46204"/>
    <lineage>
        <taxon>Bacteria</taxon>
        <taxon>Bacillati</taxon>
        <taxon>Actinomycetota</taxon>
        <taxon>Actinomycetes</taxon>
        <taxon>Streptosporangiales</taxon>
        <taxon>Thermomonosporaceae</taxon>
        <taxon>Actinocorallia</taxon>
    </lineage>
</organism>
<evidence type="ECO:0000256" key="4">
    <source>
        <dbReference type="ARBA" id="ARBA00022989"/>
    </source>
</evidence>
<dbReference type="InterPro" id="IPR027417">
    <property type="entry name" value="P-loop_NTPase"/>
</dbReference>
<keyword evidence="3 6" id="KW-0812">Transmembrane</keyword>
<evidence type="ECO:0000256" key="3">
    <source>
        <dbReference type="ARBA" id="ARBA00022692"/>
    </source>
</evidence>
<proteinExistence type="predicted"/>
<feature type="domain" description="SSD" evidence="7">
    <location>
        <begin position="200"/>
        <end position="333"/>
    </location>
</feature>
<gene>
    <name evidence="8" type="ORF">GCM10010439_34300</name>
</gene>
<feature type="transmembrane region" description="Helical" evidence="6">
    <location>
        <begin position="518"/>
        <end position="540"/>
    </location>
</feature>
<evidence type="ECO:0000256" key="1">
    <source>
        <dbReference type="ARBA" id="ARBA00004651"/>
    </source>
</evidence>
<dbReference type="Pfam" id="PF03176">
    <property type="entry name" value="MMPL"/>
    <property type="match status" value="2"/>
</dbReference>
<dbReference type="PROSITE" id="PS50156">
    <property type="entry name" value="SSD"/>
    <property type="match status" value="1"/>
</dbReference>
<dbReference type="PANTHER" id="PTHR33406:SF13">
    <property type="entry name" value="MEMBRANE PROTEIN YDFJ"/>
    <property type="match status" value="1"/>
</dbReference>
<dbReference type="Gene3D" id="1.20.1640.10">
    <property type="entry name" value="Multidrug efflux transporter AcrB transmembrane domain"/>
    <property type="match status" value="2"/>
</dbReference>
<feature type="transmembrane region" description="Helical" evidence="6">
    <location>
        <begin position="310"/>
        <end position="333"/>
    </location>
</feature>
<sequence length="894" mass="93126">MSSFLYGLGRWAARRWTLVLALWLAVLALAGGAALVLQKGLDDTFTIPGSQSQAALTQLNHVFPELAGTSAQMVLVMPDGSRVRTPRVEGAVAGTVRRIRTVDQVAGVSSPFGGIARDAVSPDGRAAIITVSLTVQQADVAPRTKSELTAIGNDLAVRIGGGARVYTGGDAYTDNVPGISATEGIGLLIALAVLFVVFRSLLAAVLPVLSAVFGVGVSACLILAATRFTPISSTAPMLAVMIGLAVGIDYALFILSRHRDQLAQGLEARESIARAMATAGSAVVFAGTTVVLALLGLSVAGIPFLTTMGLAAAVGVVIAVSVATTLLPALLSAAGDRLRPRRKAAAHQHKTSFSRRWVRLATKVPWATTALIVIGLGLCILPARSLQLALPDNGSQQPGSPARTTYEVVSEYFGPGYNSPLLLTAQVLNSDDPVGVTDRLADDVRRVPGVAAVPLATPDPKGIVSVIEVIPEQGGDSESTKDLVLRLRADNARFEREYGTETAVTGITAVGVDVSDKLGAALVPFGALVVGVSLVLLAMVFRSVAVPVKAALGYLLSVVTAFGAVAFVFQLGHLTGLLKVTHTGSVISFLPIILMGVLFGLAMDYEVFLVSRIREDYVRTGDAKGAIEAGFVSASTVVTAAALIMTGVFTSFIPEGSATIKPIAFGLAVGVLTDAFLVRMTLVPAVLKLLGDRAWWLPEWLDRRLPHFDAEGAGLERELRLADWPEPGSAELVSAQGLTARDDRGAPVFTDVRVHLRPGQVLVVSGEGACGKSALLHTLAGRVKSFEGDLKTCGHLLPQHAGAVRREVALVRCRESVDPGGELGAALRDGARLVVVDDLDLVTGPRRRARLAELLAGATAVVSCQDAASVEELLPSSGTGVLVLAETAEKDGRA</sequence>
<keyword evidence="5 6" id="KW-0472">Membrane</keyword>
<keyword evidence="2" id="KW-1003">Cell membrane</keyword>
<dbReference type="CDD" id="cd00267">
    <property type="entry name" value="ABC_ATPase"/>
    <property type="match status" value="1"/>
</dbReference>
<keyword evidence="4 6" id="KW-1133">Transmembrane helix</keyword>
<dbReference type="EMBL" id="BAAATZ010000012">
    <property type="protein sequence ID" value="GAA2727717.1"/>
    <property type="molecule type" value="Genomic_DNA"/>
</dbReference>
<name>A0ABN3UAJ8_9ACTN</name>
<feature type="transmembrane region" description="Helical" evidence="6">
    <location>
        <begin position="665"/>
        <end position="687"/>
    </location>
</feature>
<keyword evidence="9" id="KW-1185">Reference proteome</keyword>
<feature type="transmembrane region" description="Helical" evidence="6">
    <location>
        <begin position="276"/>
        <end position="304"/>
    </location>
</feature>
<dbReference type="InterPro" id="IPR050545">
    <property type="entry name" value="Mycobact_MmpL"/>
</dbReference>
<dbReference type="RefSeq" id="WP_344451416.1">
    <property type="nucleotide sequence ID" value="NZ_BAAATZ010000012.1"/>
</dbReference>
<accession>A0ABN3UAJ8</accession>
<dbReference type="SUPFAM" id="SSF52540">
    <property type="entry name" value="P-loop containing nucleoside triphosphate hydrolases"/>
    <property type="match status" value="1"/>
</dbReference>
<feature type="transmembrane region" description="Helical" evidence="6">
    <location>
        <begin position="586"/>
        <end position="608"/>
    </location>
</feature>
<dbReference type="Proteomes" id="UP001501842">
    <property type="component" value="Unassembled WGS sequence"/>
</dbReference>
<evidence type="ECO:0000256" key="6">
    <source>
        <dbReference type="SAM" id="Phobius"/>
    </source>
</evidence>
<reference evidence="8 9" key="1">
    <citation type="journal article" date="2019" name="Int. J. Syst. Evol. Microbiol.">
        <title>The Global Catalogue of Microorganisms (GCM) 10K type strain sequencing project: providing services to taxonomists for standard genome sequencing and annotation.</title>
        <authorList>
            <consortium name="The Broad Institute Genomics Platform"/>
            <consortium name="The Broad Institute Genome Sequencing Center for Infectious Disease"/>
            <person name="Wu L."/>
            <person name="Ma J."/>
        </authorList>
    </citation>
    <scope>NUCLEOTIDE SEQUENCE [LARGE SCALE GENOMIC DNA]</scope>
    <source>
        <strain evidence="8 9">JCM 8201</strain>
    </source>
</reference>
<evidence type="ECO:0000256" key="2">
    <source>
        <dbReference type="ARBA" id="ARBA00022475"/>
    </source>
</evidence>
<comment type="caution">
    <text evidence="8">The sequence shown here is derived from an EMBL/GenBank/DDBJ whole genome shotgun (WGS) entry which is preliminary data.</text>
</comment>
<protein>
    <submittedName>
        <fullName evidence="8">MMPL family transporter</fullName>
    </submittedName>
</protein>
<feature type="transmembrane region" description="Helical" evidence="6">
    <location>
        <begin position="205"/>
        <end position="225"/>
    </location>
</feature>
<dbReference type="SUPFAM" id="SSF82866">
    <property type="entry name" value="Multidrug efflux transporter AcrB transmembrane domain"/>
    <property type="match status" value="2"/>
</dbReference>
<dbReference type="Gene3D" id="3.40.50.300">
    <property type="entry name" value="P-loop containing nucleotide triphosphate hydrolases"/>
    <property type="match status" value="1"/>
</dbReference>
<evidence type="ECO:0000259" key="7">
    <source>
        <dbReference type="PROSITE" id="PS50156"/>
    </source>
</evidence>
<evidence type="ECO:0000313" key="9">
    <source>
        <dbReference type="Proteomes" id="UP001501842"/>
    </source>
</evidence>
<dbReference type="InterPro" id="IPR004869">
    <property type="entry name" value="MMPL_dom"/>
</dbReference>
<evidence type="ECO:0000313" key="8">
    <source>
        <dbReference type="EMBL" id="GAA2727717.1"/>
    </source>
</evidence>